<dbReference type="AlphaFoldDB" id="A0A7X0VEK6"/>
<dbReference type="EMBL" id="JACJVP010000007">
    <property type="protein sequence ID" value="MBB6670358.1"/>
    <property type="molecule type" value="Genomic_DNA"/>
</dbReference>
<feature type="domain" description="Transcription regulator PadR N-terminal" evidence="1">
    <location>
        <begin position="20"/>
        <end position="86"/>
    </location>
</feature>
<gene>
    <name evidence="2" type="ORF">H7C19_06615</name>
</gene>
<dbReference type="Gene3D" id="1.10.10.10">
    <property type="entry name" value="Winged helix-like DNA-binding domain superfamily/Winged helix DNA-binding domain"/>
    <property type="match status" value="1"/>
</dbReference>
<accession>A0A7X0VEK6</accession>
<proteinExistence type="predicted"/>
<reference evidence="2 3" key="1">
    <citation type="submission" date="2020-08" db="EMBL/GenBank/DDBJ databases">
        <title>Cohnella phylogeny.</title>
        <authorList>
            <person name="Dunlap C."/>
        </authorList>
    </citation>
    <scope>NUCLEOTIDE SEQUENCE [LARGE SCALE GENOMIC DNA]</scope>
    <source>
        <strain evidence="2 3">DSM 28246</strain>
    </source>
</reference>
<protein>
    <submittedName>
        <fullName evidence="2">PadR family transcriptional regulator</fullName>
    </submittedName>
</protein>
<dbReference type="InterPro" id="IPR036390">
    <property type="entry name" value="WH_DNA-bd_sf"/>
</dbReference>
<comment type="caution">
    <text evidence="2">The sequence shown here is derived from an EMBL/GenBank/DDBJ whole genome shotgun (WGS) entry which is preliminary data.</text>
</comment>
<evidence type="ECO:0000259" key="1">
    <source>
        <dbReference type="Pfam" id="PF03551"/>
    </source>
</evidence>
<name>A0A7X0VEK6_9BACL</name>
<dbReference type="SUPFAM" id="SSF46785">
    <property type="entry name" value="Winged helix' DNA-binding domain"/>
    <property type="match status" value="1"/>
</dbReference>
<dbReference type="InterPro" id="IPR052509">
    <property type="entry name" value="Metal_resp_DNA-bind_regulator"/>
</dbReference>
<dbReference type="InterPro" id="IPR005149">
    <property type="entry name" value="Tscrpt_reg_PadR_N"/>
</dbReference>
<dbReference type="PANTHER" id="PTHR33169:SF13">
    <property type="entry name" value="PADR-FAMILY TRANSCRIPTIONAL REGULATOR"/>
    <property type="match status" value="1"/>
</dbReference>
<dbReference type="Proteomes" id="UP000547209">
    <property type="component" value="Unassembled WGS sequence"/>
</dbReference>
<evidence type="ECO:0000313" key="2">
    <source>
        <dbReference type="EMBL" id="MBB6670358.1"/>
    </source>
</evidence>
<dbReference type="PANTHER" id="PTHR33169">
    <property type="entry name" value="PADR-FAMILY TRANSCRIPTIONAL REGULATOR"/>
    <property type="match status" value="1"/>
</dbReference>
<evidence type="ECO:0000313" key="3">
    <source>
        <dbReference type="Proteomes" id="UP000547209"/>
    </source>
</evidence>
<dbReference type="InterPro" id="IPR036388">
    <property type="entry name" value="WH-like_DNA-bd_sf"/>
</dbReference>
<keyword evidence="3" id="KW-1185">Reference proteome</keyword>
<organism evidence="2 3">
    <name type="scientific">Cohnella nanjingensis</name>
    <dbReference type="NCBI Taxonomy" id="1387779"/>
    <lineage>
        <taxon>Bacteria</taxon>
        <taxon>Bacillati</taxon>
        <taxon>Bacillota</taxon>
        <taxon>Bacilli</taxon>
        <taxon>Bacillales</taxon>
        <taxon>Paenibacillaceae</taxon>
        <taxon>Cohnella</taxon>
    </lineage>
</organism>
<dbReference type="Pfam" id="PF03551">
    <property type="entry name" value="PadR"/>
    <property type="match status" value="1"/>
</dbReference>
<sequence length="108" mass="12704">MDALQRQYLPMSETMFYILLSLTEARHGYGIMQYVEELTDKRIRLGAGTLYGSLSRMEKDGVIVFVREDDRRKTYQATEDGRALLKLEIARISELHRNAMTVWRDRDE</sequence>